<dbReference type="Proteomes" id="UP000018144">
    <property type="component" value="Unassembled WGS sequence"/>
</dbReference>
<reference evidence="2 3" key="1">
    <citation type="journal article" date="2013" name="PLoS Genet.">
        <title>The genome and development-dependent transcriptomes of Pyronema confluens: a window into fungal evolution.</title>
        <authorList>
            <person name="Traeger S."/>
            <person name="Altegoer F."/>
            <person name="Freitag M."/>
            <person name="Gabaldon T."/>
            <person name="Kempken F."/>
            <person name="Kumar A."/>
            <person name="Marcet-Houben M."/>
            <person name="Poggeler S."/>
            <person name="Stajich J.E."/>
            <person name="Nowrousian M."/>
        </authorList>
    </citation>
    <scope>NUCLEOTIDE SEQUENCE [LARGE SCALE GENOMIC DNA]</scope>
    <source>
        <strain evidence="3">CBS 100304</strain>
        <tissue evidence="2">Vegetative mycelium</tissue>
    </source>
</reference>
<dbReference type="OrthoDB" id="5430145at2759"/>
<keyword evidence="3" id="KW-1185">Reference proteome</keyword>
<dbReference type="EMBL" id="HF936168">
    <property type="protein sequence ID" value="CCX15448.1"/>
    <property type="molecule type" value="Genomic_DNA"/>
</dbReference>
<protein>
    <submittedName>
        <fullName evidence="2">Uncharacterized protein</fullName>
    </submittedName>
</protein>
<evidence type="ECO:0000313" key="3">
    <source>
        <dbReference type="Proteomes" id="UP000018144"/>
    </source>
</evidence>
<feature type="compositionally biased region" description="Low complexity" evidence="1">
    <location>
        <begin position="9"/>
        <end position="20"/>
    </location>
</feature>
<feature type="region of interest" description="Disordered" evidence="1">
    <location>
        <begin position="1"/>
        <end position="35"/>
    </location>
</feature>
<evidence type="ECO:0000313" key="2">
    <source>
        <dbReference type="EMBL" id="CCX15448.1"/>
    </source>
</evidence>
<gene>
    <name evidence="2" type="ORF">PCON_01723</name>
</gene>
<sequence length="347" mass="37846">MAISGISDTTTAEAGTAGVAPNTPGAMATAGKKEMNPRWLLNSRMGVDPTDRRAVQARRNEERVECERLELPLDKAFYKWNKSTWHFLVKTIHPRFERKYGCDQDILEDVMKSVCTDTFRNCRQKAKKLDGGNGATVPAGTAPTPILGTETVKVPKKVHETATTKFISLRRPCKASSLNGTPANTAVMGLVPERQAQPANQNVDDSNISEFQVTTADNDDVADLIPAPTSFPEDVSGFFNPPETENVSGSTPPTPSLNDNFPESGLSAPEIIAMVPILQTTKIRAQPARERKAVSVSNASESPLIHKTSTDLLLDRSQVAEVAENLTSNETRAVRTSGRMRKPTRKY</sequence>
<proteinExistence type="predicted"/>
<organism evidence="2 3">
    <name type="scientific">Pyronema omphalodes (strain CBS 100304)</name>
    <name type="common">Pyronema confluens</name>
    <dbReference type="NCBI Taxonomy" id="1076935"/>
    <lineage>
        <taxon>Eukaryota</taxon>
        <taxon>Fungi</taxon>
        <taxon>Dikarya</taxon>
        <taxon>Ascomycota</taxon>
        <taxon>Pezizomycotina</taxon>
        <taxon>Pezizomycetes</taxon>
        <taxon>Pezizales</taxon>
        <taxon>Pyronemataceae</taxon>
        <taxon>Pyronema</taxon>
    </lineage>
</organism>
<dbReference type="AlphaFoldDB" id="U4LMR9"/>
<accession>U4LMR9</accession>
<name>U4LMR9_PYROM</name>
<evidence type="ECO:0000256" key="1">
    <source>
        <dbReference type="SAM" id="MobiDB-lite"/>
    </source>
</evidence>